<name>A0ABY5GHH3_9GAMM</name>
<keyword evidence="2" id="KW-1185">Reference proteome</keyword>
<evidence type="ECO:0000313" key="2">
    <source>
        <dbReference type="Proteomes" id="UP001057998"/>
    </source>
</evidence>
<gene>
    <name evidence="1" type="ORF">NNL38_04825</name>
</gene>
<proteinExistence type="predicted"/>
<organism evidence="1 2">
    <name type="scientific">Photobacterium atrarenae</name>
    <dbReference type="NCBI Taxonomy" id="865757"/>
    <lineage>
        <taxon>Bacteria</taxon>
        <taxon>Pseudomonadati</taxon>
        <taxon>Pseudomonadota</taxon>
        <taxon>Gammaproteobacteria</taxon>
        <taxon>Vibrionales</taxon>
        <taxon>Vibrionaceae</taxon>
        <taxon>Photobacterium</taxon>
    </lineage>
</organism>
<evidence type="ECO:0000313" key="1">
    <source>
        <dbReference type="EMBL" id="UTV28574.1"/>
    </source>
</evidence>
<protein>
    <submittedName>
        <fullName evidence="1">Carboxymuconolactone decarboxylase family protein</fullName>
    </submittedName>
</protein>
<dbReference type="PANTHER" id="PTHR34846">
    <property type="entry name" value="4-CARBOXYMUCONOLACTONE DECARBOXYLASE FAMILY PROTEIN (AFU_ORTHOLOGUE AFUA_6G11590)"/>
    <property type="match status" value="1"/>
</dbReference>
<dbReference type="Gene3D" id="1.20.1290.10">
    <property type="entry name" value="AhpD-like"/>
    <property type="match status" value="1"/>
</dbReference>
<sequence>MASLPLIERSDLDTEGKQIYDTLIGPRDGLSGMYRTLMNHPVLAQHVGQLGTYVRYESRLASDLRELGILATARELGAPFIWEKHLRPAEQAGLPQSVVEQVRTGDVASATMKPRYLYTWQVAQDVVHQRSIARKTQDALIHEIGVEGLLDLVVACGMYRMISTVVFSFDVPRPDPDTPAEF</sequence>
<dbReference type="RefSeq" id="WP_255389893.1">
    <property type="nucleotide sequence ID" value="NZ_CP101508.1"/>
</dbReference>
<dbReference type="SUPFAM" id="SSF69118">
    <property type="entry name" value="AhpD-like"/>
    <property type="match status" value="1"/>
</dbReference>
<dbReference type="EMBL" id="CP101508">
    <property type="protein sequence ID" value="UTV28574.1"/>
    <property type="molecule type" value="Genomic_DNA"/>
</dbReference>
<dbReference type="PANTHER" id="PTHR34846:SF11">
    <property type="entry name" value="4-CARBOXYMUCONOLACTONE DECARBOXYLASE FAMILY PROTEIN (AFU_ORTHOLOGUE AFUA_6G11590)"/>
    <property type="match status" value="1"/>
</dbReference>
<dbReference type="Proteomes" id="UP001057998">
    <property type="component" value="Chromosome 1"/>
</dbReference>
<accession>A0ABY5GHH3</accession>
<reference evidence="1" key="1">
    <citation type="submission" date="2022-07" db="EMBL/GenBank/DDBJ databases">
        <title>Genome sequencing of Photobacterium atrarenae GJH2-4.</title>
        <authorList>
            <person name="Park S.-J."/>
        </authorList>
    </citation>
    <scope>NUCLEOTIDE SEQUENCE</scope>
    <source>
        <strain evidence="1">GJH2-4</strain>
    </source>
</reference>
<dbReference type="InterPro" id="IPR029032">
    <property type="entry name" value="AhpD-like"/>
</dbReference>